<dbReference type="SMART" id="SM00086">
    <property type="entry name" value="PAC"/>
    <property type="match status" value="1"/>
</dbReference>
<evidence type="ECO:0000259" key="7">
    <source>
        <dbReference type="PROSITE" id="PS50113"/>
    </source>
</evidence>
<dbReference type="InterPro" id="IPR000014">
    <property type="entry name" value="PAS"/>
</dbReference>
<dbReference type="InterPro" id="IPR036890">
    <property type="entry name" value="HATPase_C_sf"/>
</dbReference>
<feature type="coiled-coil region" evidence="4">
    <location>
        <begin position="375"/>
        <end position="402"/>
    </location>
</feature>
<dbReference type="EC" id="2.7.13.3" evidence="2"/>
<gene>
    <name evidence="8" type="ORF">BKE38_19205</name>
</gene>
<protein>
    <recommendedName>
        <fullName evidence="2">histidine kinase</fullName>
        <ecNumber evidence="2">2.7.13.3</ecNumber>
    </recommendedName>
</protein>
<dbReference type="SUPFAM" id="SSF47384">
    <property type="entry name" value="Homodimeric domain of signal transducing histidine kinase"/>
    <property type="match status" value="1"/>
</dbReference>
<reference evidence="8 9" key="1">
    <citation type="submission" date="2016-10" db="EMBL/GenBank/DDBJ databases">
        <title>Draft Genome sequence of Roseomonas sp. strain M3.</title>
        <authorList>
            <person name="Subhash Y."/>
            <person name="Lee S."/>
        </authorList>
    </citation>
    <scope>NUCLEOTIDE SEQUENCE [LARGE SCALE GENOMIC DNA]</scope>
    <source>
        <strain evidence="8 9">M3</strain>
    </source>
</reference>
<keyword evidence="3" id="KW-0597">Phosphoprotein</keyword>
<keyword evidence="4" id="KW-0175">Coiled coil</keyword>
<evidence type="ECO:0000313" key="8">
    <source>
        <dbReference type="EMBL" id="ONG50148.1"/>
    </source>
</evidence>
<proteinExistence type="predicted"/>
<evidence type="ECO:0000259" key="6">
    <source>
        <dbReference type="PROSITE" id="PS50109"/>
    </source>
</evidence>
<keyword evidence="5" id="KW-0812">Transmembrane</keyword>
<dbReference type="SMART" id="SM00388">
    <property type="entry name" value="HisKA"/>
    <property type="match status" value="1"/>
</dbReference>
<dbReference type="PANTHER" id="PTHR43065">
    <property type="entry name" value="SENSOR HISTIDINE KINASE"/>
    <property type="match status" value="1"/>
</dbReference>
<dbReference type="PROSITE" id="PS50113">
    <property type="entry name" value="PAC"/>
    <property type="match status" value="1"/>
</dbReference>
<dbReference type="InterPro" id="IPR004358">
    <property type="entry name" value="Sig_transdc_His_kin-like_C"/>
</dbReference>
<dbReference type="EMBL" id="MLCO01000201">
    <property type="protein sequence ID" value="ONG50148.1"/>
    <property type="molecule type" value="Genomic_DNA"/>
</dbReference>
<evidence type="ECO:0000256" key="5">
    <source>
        <dbReference type="SAM" id="Phobius"/>
    </source>
</evidence>
<comment type="catalytic activity">
    <reaction evidence="1">
        <text>ATP + protein L-histidine = ADP + protein N-phospho-L-histidine.</text>
        <dbReference type="EC" id="2.7.13.3"/>
    </reaction>
</comment>
<dbReference type="SMART" id="SM00387">
    <property type="entry name" value="HATPase_c"/>
    <property type="match status" value="1"/>
</dbReference>
<dbReference type="InterPro" id="IPR013655">
    <property type="entry name" value="PAS_fold_3"/>
</dbReference>
<feature type="transmembrane region" description="Helical" evidence="5">
    <location>
        <begin position="171"/>
        <end position="194"/>
    </location>
</feature>
<evidence type="ECO:0000256" key="2">
    <source>
        <dbReference type="ARBA" id="ARBA00012438"/>
    </source>
</evidence>
<dbReference type="InterPro" id="IPR001610">
    <property type="entry name" value="PAC"/>
</dbReference>
<dbReference type="CDD" id="cd00082">
    <property type="entry name" value="HisKA"/>
    <property type="match status" value="1"/>
</dbReference>
<dbReference type="InterPro" id="IPR005467">
    <property type="entry name" value="His_kinase_dom"/>
</dbReference>
<dbReference type="RefSeq" id="WP_076958923.1">
    <property type="nucleotide sequence ID" value="NZ_MLCO01000201.1"/>
</dbReference>
<sequence>MHAPGRWLRPLALALVLAAIGAALQTPRLLAEAREDDRQALAAAAHGLVRAAAAWQREALLMARLGQAAELHLHPLGAAPVAIGGVPRLLWRQDRLLLDLPRFPEPALRLPVDLAEVLRSDTPPLLLRLDDGAVLRLTTAGLAPDEAGFDAGAALPGPGQSLVALAEPTRLPLAVLGAQAALMLALLLGFHLLWRAWTRQRLRARGAAPLLEGLPAAAYAGRLQPSGDFAVQQVAARLQQLTGFSDQEMRQPGFWQSRIDAADQARLAPFLARLLAEGQASVEYRFRRADGHRLWLRSRAARLGDGAGPGLVVGLVDDISEERARADRAQAASRLAALGRMHAVLSHELAHPLSIILLAAENALDDYALEDGAALEGLVTRLERIRQQAQRARATIETLRAFTQGQPPPATPVPLRQAVEGALAQAEPLLEALQVTVAQRWPAELPPALAHPLLLEQVLVNLLRNARDAMRDVALPRRRLEIEAQLLPGGRLQLCLRDYGHGVDAGAAPHLFTPFFTTRRDGEGMGLGLALSRALMRAFGGQLALRGLPDGAEAVLRLRAAPPG</sequence>
<feature type="domain" description="PAC" evidence="7">
    <location>
        <begin position="280"/>
        <end position="331"/>
    </location>
</feature>
<dbReference type="InterPro" id="IPR035965">
    <property type="entry name" value="PAS-like_dom_sf"/>
</dbReference>
<dbReference type="Pfam" id="PF02518">
    <property type="entry name" value="HATPase_c"/>
    <property type="match status" value="1"/>
</dbReference>
<dbReference type="PROSITE" id="PS50109">
    <property type="entry name" value="HIS_KIN"/>
    <property type="match status" value="1"/>
</dbReference>
<dbReference type="Gene3D" id="3.30.565.10">
    <property type="entry name" value="Histidine kinase-like ATPase, C-terminal domain"/>
    <property type="match status" value="1"/>
</dbReference>
<dbReference type="CDD" id="cd00130">
    <property type="entry name" value="PAS"/>
    <property type="match status" value="1"/>
</dbReference>
<dbReference type="Gene3D" id="1.10.287.130">
    <property type="match status" value="1"/>
</dbReference>
<dbReference type="GO" id="GO:0000155">
    <property type="term" value="F:phosphorelay sensor kinase activity"/>
    <property type="evidence" value="ECO:0007669"/>
    <property type="project" value="InterPro"/>
</dbReference>
<dbReference type="SUPFAM" id="SSF55785">
    <property type="entry name" value="PYP-like sensor domain (PAS domain)"/>
    <property type="match status" value="1"/>
</dbReference>
<dbReference type="InterPro" id="IPR000700">
    <property type="entry name" value="PAS-assoc_C"/>
</dbReference>
<evidence type="ECO:0000256" key="4">
    <source>
        <dbReference type="SAM" id="Coils"/>
    </source>
</evidence>
<feature type="domain" description="Histidine kinase" evidence="6">
    <location>
        <begin position="344"/>
        <end position="562"/>
    </location>
</feature>
<name>A0A1V2H0V9_9PROT</name>
<dbReference type="Proteomes" id="UP000188879">
    <property type="component" value="Unassembled WGS sequence"/>
</dbReference>
<keyword evidence="5" id="KW-1133">Transmembrane helix</keyword>
<dbReference type="PANTHER" id="PTHR43065:SF42">
    <property type="entry name" value="TWO-COMPONENT SENSOR PPRA"/>
    <property type="match status" value="1"/>
</dbReference>
<dbReference type="Pfam" id="PF00512">
    <property type="entry name" value="HisKA"/>
    <property type="match status" value="1"/>
</dbReference>
<keyword evidence="5" id="KW-0472">Membrane</keyword>
<evidence type="ECO:0000256" key="3">
    <source>
        <dbReference type="ARBA" id="ARBA00022553"/>
    </source>
</evidence>
<accession>A0A1V2H0V9</accession>
<comment type="caution">
    <text evidence="8">The sequence shown here is derived from an EMBL/GenBank/DDBJ whole genome shotgun (WGS) entry which is preliminary data.</text>
</comment>
<dbReference type="InterPro" id="IPR003661">
    <property type="entry name" value="HisK_dim/P_dom"/>
</dbReference>
<dbReference type="NCBIfam" id="TIGR00229">
    <property type="entry name" value="sensory_box"/>
    <property type="match status" value="1"/>
</dbReference>
<keyword evidence="9" id="KW-1185">Reference proteome</keyword>
<dbReference type="AlphaFoldDB" id="A0A1V2H0V9"/>
<evidence type="ECO:0000313" key="9">
    <source>
        <dbReference type="Proteomes" id="UP000188879"/>
    </source>
</evidence>
<dbReference type="PRINTS" id="PR00344">
    <property type="entry name" value="BCTRLSENSOR"/>
</dbReference>
<dbReference type="InterPro" id="IPR003594">
    <property type="entry name" value="HATPase_dom"/>
</dbReference>
<evidence type="ECO:0000256" key="1">
    <source>
        <dbReference type="ARBA" id="ARBA00000085"/>
    </source>
</evidence>
<dbReference type="Gene3D" id="3.30.450.20">
    <property type="entry name" value="PAS domain"/>
    <property type="match status" value="1"/>
</dbReference>
<dbReference type="InterPro" id="IPR036097">
    <property type="entry name" value="HisK_dim/P_sf"/>
</dbReference>
<dbReference type="SUPFAM" id="SSF55874">
    <property type="entry name" value="ATPase domain of HSP90 chaperone/DNA topoisomerase II/histidine kinase"/>
    <property type="match status" value="1"/>
</dbReference>
<organism evidence="8 9">
    <name type="scientific">Teichococcus deserti</name>
    <dbReference type="NCBI Taxonomy" id="1817963"/>
    <lineage>
        <taxon>Bacteria</taxon>
        <taxon>Pseudomonadati</taxon>
        <taxon>Pseudomonadota</taxon>
        <taxon>Alphaproteobacteria</taxon>
        <taxon>Acetobacterales</taxon>
        <taxon>Roseomonadaceae</taxon>
        <taxon>Roseomonas</taxon>
    </lineage>
</organism>
<dbReference type="Pfam" id="PF08447">
    <property type="entry name" value="PAS_3"/>
    <property type="match status" value="1"/>
</dbReference>